<proteinExistence type="predicted"/>
<gene>
    <name evidence="6" type="ORF">BK300_15175</name>
    <name evidence="7" type="ORF">BK383_14415</name>
    <name evidence="4" type="ORF">E6D34_19760</name>
    <name evidence="8" type="ORF">JNP96_30680</name>
    <name evidence="5" type="ORF">QO046_28590</name>
</gene>
<name>A0A0D8W4E6_ECOLX</name>
<evidence type="ECO:0000313" key="4">
    <source>
        <dbReference type="EMBL" id="EFC9751459.1"/>
    </source>
</evidence>
<geneLocation type="plasmid" evidence="8 12">
    <name>pCFSAN083829_3</name>
</geneLocation>
<dbReference type="GO" id="GO:0003723">
    <property type="term" value="F:RNA binding"/>
    <property type="evidence" value="ECO:0007669"/>
    <property type="project" value="UniProtKB-KW"/>
</dbReference>
<reference evidence="8" key="3">
    <citation type="submission" date="2021-02" db="EMBL/GenBank/DDBJ databases">
        <title>Co-localization of colistin and carbapenem -resistance genes on a novel transferable IncHI2 plasmid in Escherichia coli from chicken-origin.</title>
        <authorList>
            <person name="Hoffmann M."/>
            <person name="Balkey M."/>
            <person name="Ronco T."/>
            <person name="Hendriksen R.S."/>
        </authorList>
    </citation>
    <scope>NUCLEOTIDE SEQUENCE</scope>
    <source>
        <strain evidence="8">CFSAN083829</strain>
        <plasmid evidence="8">pCFSAN083829_3</plasmid>
    </source>
</reference>
<evidence type="ECO:0000256" key="1">
    <source>
        <dbReference type="ARBA" id="ARBA00022884"/>
    </source>
</evidence>
<evidence type="ECO:0000313" key="9">
    <source>
        <dbReference type="Proteomes" id="UP000184077"/>
    </source>
</evidence>
<accession>A0A0D8W4E6</accession>
<evidence type="ECO:0000313" key="10">
    <source>
        <dbReference type="Proteomes" id="UP000184277"/>
    </source>
</evidence>
<reference evidence="9 10" key="1">
    <citation type="submission" date="2016-10" db="EMBL/GenBank/DDBJ databases">
        <title>Comprehensive resistome analysis reveals the prevalence of NDM and MCR-1 in Chinese poultry production.</title>
        <authorList>
            <person name="Wang Y."/>
            <person name="Zhang R."/>
            <person name="Li J."/>
            <person name="Wu Z."/>
            <person name="Wenjuan Y."/>
            <person name="Schwarz S."/>
            <person name="Tyrrell J."/>
            <person name="Zheng Y."/>
            <person name="Wang S."/>
            <person name="Shen Z."/>
            <person name="Liu Z."/>
            <person name="Lei L."/>
            <person name="Li M."/>
            <person name="Zhang Q."/>
            <person name="Wu C."/>
            <person name="Zhang Q."/>
            <person name="Wu Y."/>
            <person name="Walsh T."/>
            <person name="Shen J."/>
        </authorList>
    </citation>
    <scope>NUCLEOTIDE SEQUENCE [LARGE SCALE GENOMIC DNA]</scope>
    <source>
        <strain evidence="7 10">570</strain>
        <strain evidence="6 9">574</strain>
    </source>
</reference>
<sequence>MARNQEKKTPVIVVKKRRVISPPVVDKTETVIPPVPEVAVPPAAADAQLPAPIPDASPAPAAVGKKRKGRPPRRPLREHWTREFTDQCMEKVKAIFPHLRAEGGGFLPLRVGISRDITAWLAEHPEAGLTRDEWDCAVSCITSRRVYLLRTAVTGATRYDLDGKPAGQVSEDEAKNAQRWLAIRDRRWEKKQAALAGATGGENTTAK</sequence>
<protein>
    <submittedName>
        <fullName evidence="7">ProQ/FINO family protein</fullName>
    </submittedName>
</protein>
<evidence type="ECO:0000313" key="8">
    <source>
        <dbReference type="EMBL" id="QSA00655.1"/>
    </source>
</evidence>
<dbReference type="Proteomes" id="UP001223829">
    <property type="component" value="Unassembled WGS sequence"/>
</dbReference>
<evidence type="ECO:0000313" key="7">
    <source>
        <dbReference type="EMBL" id="OJR54254.1"/>
    </source>
</evidence>
<organism evidence="7 10">
    <name type="scientific">Escherichia coli</name>
    <dbReference type="NCBI Taxonomy" id="562"/>
    <lineage>
        <taxon>Bacteria</taxon>
        <taxon>Pseudomonadati</taxon>
        <taxon>Pseudomonadota</taxon>
        <taxon>Gammaproteobacteria</taxon>
        <taxon>Enterobacterales</taxon>
        <taxon>Enterobacteriaceae</taxon>
        <taxon>Escherichia</taxon>
    </lineage>
</organism>
<keyword evidence="8" id="KW-0614">Plasmid</keyword>
<dbReference type="EMBL" id="CP070396">
    <property type="protein sequence ID" value="QSA00655.1"/>
    <property type="molecule type" value="Genomic_DNA"/>
</dbReference>
<feature type="compositionally biased region" description="Basic residues" evidence="2">
    <location>
        <begin position="64"/>
        <end position="74"/>
    </location>
</feature>
<dbReference type="EMBL" id="MOKI01000029">
    <property type="protein sequence ID" value="OJR54254.1"/>
    <property type="molecule type" value="Genomic_DNA"/>
</dbReference>
<evidence type="ECO:0000313" key="11">
    <source>
        <dbReference type="Proteomes" id="UP000532204"/>
    </source>
</evidence>
<dbReference type="SMART" id="SM00945">
    <property type="entry name" value="ProQ"/>
    <property type="match status" value="1"/>
</dbReference>
<evidence type="ECO:0000259" key="3">
    <source>
        <dbReference type="SMART" id="SM00945"/>
    </source>
</evidence>
<evidence type="ECO:0000313" key="12">
    <source>
        <dbReference type="Proteomes" id="UP000663166"/>
    </source>
</evidence>
<dbReference type="SUPFAM" id="SSF48657">
    <property type="entry name" value="FinO-like"/>
    <property type="match status" value="1"/>
</dbReference>
<dbReference type="EMBL" id="AASEBA010000043">
    <property type="protein sequence ID" value="EFC9751459.1"/>
    <property type="molecule type" value="Genomic_DNA"/>
</dbReference>
<dbReference type="InterPro" id="IPR036442">
    <property type="entry name" value="ProQ/FinO_sf"/>
</dbReference>
<dbReference type="EMBL" id="JASMQD010000004">
    <property type="protein sequence ID" value="MDK2698182.1"/>
    <property type="molecule type" value="Genomic_DNA"/>
</dbReference>
<feature type="domain" description="ProQ/FinO" evidence="3">
    <location>
        <begin position="80"/>
        <end position="197"/>
    </location>
</feature>
<dbReference type="Proteomes" id="UP000663166">
    <property type="component" value="Plasmid pCFSAN083829_3"/>
</dbReference>
<evidence type="ECO:0000256" key="2">
    <source>
        <dbReference type="SAM" id="MobiDB-lite"/>
    </source>
</evidence>
<dbReference type="InterPro" id="IPR016103">
    <property type="entry name" value="ProQ/FinO"/>
</dbReference>
<dbReference type="EMBL" id="MOHC01000026">
    <property type="protein sequence ID" value="OJN36703.1"/>
    <property type="molecule type" value="Genomic_DNA"/>
</dbReference>
<keyword evidence="1" id="KW-0694">RNA-binding</keyword>
<dbReference type="Pfam" id="PF04352">
    <property type="entry name" value="ProQ"/>
    <property type="match status" value="1"/>
</dbReference>
<dbReference type="Proteomes" id="UP000184277">
    <property type="component" value="Unassembled WGS sequence"/>
</dbReference>
<evidence type="ECO:0000313" key="5">
    <source>
        <dbReference type="EMBL" id="MDK2698182.1"/>
    </source>
</evidence>
<dbReference type="AlphaFoldDB" id="A0A0D8W4E6"/>
<evidence type="ECO:0000313" key="6">
    <source>
        <dbReference type="EMBL" id="OJN36703.1"/>
    </source>
</evidence>
<dbReference type="Proteomes" id="UP000184077">
    <property type="component" value="Unassembled WGS sequence"/>
</dbReference>
<reference evidence="5" key="4">
    <citation type="submission" date="2023-05" db="EMBL/GenBank/DDBJ databases">
        <title>Efficient inhibition of multidrug-resistant Escherichia coli by a new antibiotic combination.</title>
        <authorList>
            <person name="Lin T."/>
        </authorList>
    </citation>
    <scope>NUCLEOTIDE SEQUENCE</scope>
    <source>
        <strain evidence="5">YmmD45</strain>
    </source>
</reference>
<feature type="region of interest" description="Disordered" evidence="2">
    <location>
        <begin position="46"/>
        <end position="78"/>
    </location>
</feature>
<dbReference type="Proteomes" id="UP000532204">
    <property type="component" value="Unassembled WGS sequence"/>
</dbReference>
<reference evidence="4 11" key="2">
    <citation type="submission" date="2019-05" db="EMBL/GenBank/DDBJ databases">
        <authorList>
            <consortium name="NARMS: The National Antimicrobial Resistance Monitoring System"/>
        </authorList>
    </citation>
    <scope>NUCLEOTIDE SEQUENCE [LARGE SCALE GENOMIC DNA]</scope>
    <source>
        <strain evidence="4 11">CVM N18EC122</strain>
    </source>
</reference>
<dbReference type="RefSeq" id="WP_021536204.1">
    <property type="nucleotide sequence ID" value="NZ_BFLZ01000027.1"/>
</dbReference>
<dbReference type="Gene3D" id="1.10.1710.10">
    <property type="entry name" value="ProQ/FinO domain"/>
    <property type="match status" value="1"/>
</dbReference>